<feature type="domain" description="Fe2OG dioxygenase" evidence="9">
    <location>
        <begin position="101"/>
        <end position="199"/>
    </location>
</feature>
<name>T2KJ90_FORAG</name>
<dbReference type="GO" id="GO:0051213">
    <property type="term" value="F:dioxygenase activity"/>
    <property type="evidence" value="ECO:0007669"/>
    <property type="project" value="UniProtKB-KW"/>
</dbReference>
<dbReference type="GO" id="GO:0032451">
    <property type="term" value="F:demethylase activity"/>
    <property type="evidence" value="ECO:0007669"/>
    <property type="project" value="UniProtKB-ARBA"/>
</dbReference>
<dbReference type="Gene3D" id="2.60.120.590">
    <property type="entry name" value="Alpha-ketoglutarate-dependent dioxygenase AlkB-like"/>
    <property type="match status" value="1"/>
</dbReference>
<keyword evidence="8" id="KW-0234">DNA repair</keyword>
<gene>
    <name evidence="10" type="ORF">BN863_7910</name>
</gene>
<dbReference type="InterPro" id="IPR005123">
    <property type="entry name" value="Oxoglu/Fe-dep_dioxygenase_dom"/>
</dbReference>
<evidence type="ECO:0000256" key="4">
    <source>
        <dbReference type="ARBA" id="ARBA00022842"/>
    </source>
</evidence>
<dbReference type="SUPFAM" id="SSF51197">
    <property type="entry name" value="Clavaminate synthase-like"/>
    <property type="match status" value="1"/>
</dbReference>
<keyword evidence="6" id="KW-0560">Oxidoreductase</keyword>
<dbReference type="PANTHER" id="PTHR31212">
    <property type="entry name" value="ALPHA-KETOGLUTARATE-DEPENDENT DIOXYGENASE ALKB HOMOLOG 3"/>
    <property type="match status" value="1"/>
</dbReference>
<dbReference type="GO" id="GO:0046872">
    <property type="term" value="F:metal ion binding"/>
    <property type="evidence" value="ECO:0007669"/>
    <property type="project" value="UniProtKB-KW"/>
</dbReference>
<evidence type="ECO:0000256" key="3">
    <source>
        <dbReference type="ARBA" id="ARBA00022763"/>
    </source>
</evidence>
<reference evidence="10 11" key="1">
    <citation type="journal article" date="2013" name="Appl. Environ. Microbiol.">
        <title>The genome of the alga-associated marine flavobacterium Formosa agariphila KMM 3901T reveals a broad potential for degradation of algal polysaccharides.</title>
        <authorList>
            <person name="Mann A.J."/>
            <person name="Hahnke R.L."/>
            <person name="Huang S."/>
            <person name="Werner J."/>
            <person name="Xing P."/>
            <person name="Barbeyron T."/>
            <person name="Huettel B."/>
            <person name="Stueber K."/>
            <person name="Reinhardt R."/>
            <person name="Harder J."/>
            <person name="Gloeckner F.O."/>
            <person name="Amann R.I."/>
            <person name="Teeling H."/>
        </authorList>
    </citation>
    <scope>NUCLEOTIDE SEQUENCE [LARGE SCALE GENOMIC DNA]</scope>
    <source>
        <strain evidence="11">DSM 15362 / KCTC 12365 / LMG 23005 / KMM 3901</strain>
    </source>
</reference>
<dbReference type="GO" id="GO:0016705">
    <property type="term" value="F:oxidoreductase activity, acting on paired donors, with incorporation or reduction of molecular oxygen"/>
    <property type="evidence" value="ECO:0007669"/>
    <property type="project" value="UniProtKB-ARBA"/>
</dbReference>
<evidence type="ECO:0000259" key="9">
    <source>
        <dbReference type="PROSITE" id="PS51471"/>
    </source>
</evidence>
<dbReference type="OrthoDB" id="190276at2"/>
<evidence type="ECO:0000256" key="8">
    <source>
        <dbReference type="ARBA" id="ARBA00023204"/>
    </source>
</evidence>
<dbReference type="STRING" id="1347342.BN863_7910"/>
<evidence type="ECO:0000256" key="5">
    <source>
        <dbReference type="ARBA" id="ARBA00022964"/>
    </source>
</evidence>
<dbReference type="Pfam" id="PF13532">
    <property type="entry name" value="2OG-FeII_Oxy_2"/>
    <property type="match status" value="1"/>
</dbReference>
<keyword evidence="11" id="KW-1185">Reference proteome</keyword>
<keyword evidence="2" id="KW-0479">Metal-binding</keyword>
<keyword evidence="5 10" id="KW-0223">Dioxygenase</keyword>
<keyword evidence="7" id="KW-0408">Iron</keyword>
<dbReference type="GO" id="GO:0140097">
    <property type="term" value="F:catalytic activity, acting on DNA"/>
    <property type="evidence" value="ECO:0007669"/>
    <property type="project" value="UniProtKB-ARBA"/>
</dbReference>
<dbReference type="AlphaFoldDB" id="T2KJ90"/>
<dbReference type="GO" id="GO:0016787">
    <property type="term" value="F:hydrolase activity"/>
    <property type="evidence" value="ECO:0007669"/>
    <property type="project" value="UniProtKB-ARBA"/>
</dbReference>
<evidence type="ECO:0000256" key="6">
    <source>
        <dbReference type="ARBA" id="ARBA00023002"/>
    </source>
</evidence>
<evidence type="ECO:0000313" key="11">
    <source>
        <dbReference type="Proteomes" id="UP000016160"/>
    </source>
</evidence>
<proteinExistence type="predicted"/>
<evidence type="ECO:0000313" key="10">
    <source>
        <dbReference type="EMBL" id="CDF78503.1"/>
    </source>
</evidence>
<dbReference type="InterPro" id="IPR032854">
    <property type="entry name" value="ALKBH3"/>
</dbReference>
<dbReference type="eggNOG" id="COG3145">
    <property type="taxonomic scope" value="Bacteria"/>
</dbReference>
<evidence type="ECO:0000256" key="2">
    <source>
        <dbReference type="ARBA" id="ARBA00022723"/>
    </source>
</evidence>
<accession>T2KJ90</accession>
<dbReference type="PROSITE" id="PS51471">
    <property type="entry name" value="FE2OG_OXY"/>
    <property type="match status" value="1"/>
</dbReference>
<comment type="cofactor">
    <cofactor evidence="1">
        <name>Fe(2+)</name>
        <dbReference type="ChEBI" id="CHEBI:29033"/>
    </cofactor>
</comment>
<organism evidence="10 11">
    <name type="scientific">Formosa agariphila (strain DSM 15362 / KCTC 12365 / LMG 23005 / KMM 3901 / M-2Alg 35-1)</name>
    <dbReference type="NCBI Taxonomy" id="1347342"/>
    <lineage>
        <taxon>Bacteria</taxon>
        <taxon>Pseudomonadati</taxon>
        <taxon>Bacteroidota</taxon>
        <taxon>Flavobacteriia</taxon>
        <taxon>Flavobacteriales</taxon>
        <taxon>Flavobacteriaceae</taxon>
        <taxon>Formosa</taxon>
    </lineage>
</organism>
<evidence type="ECO:0000256" key="7">
    <source>
        <dbReference type="ARBA" id="ARBA00023004"/>
    </source>
</evidence>
<keyword evidence="3" id="KW-0227">DNA damage</keyword>
<dbReference type="InterPro" id="IPR037151">
    <property type="entry name" value="AlkB-like_sf"/>
</dbReference>
<sequence length="199" mass="23030">MTLFKSDPIVLNMKDAEVIYYPSFFARSEANAYFNVLLETIAWQLDDITIFGKTVPQPRLTALYANNSKSYSYSGIHMQPHPFTKSLEAIKAKVELELQHRFTTYLCNLYRDGQDSNGWHTDNEKALGQRPLIASISFGAERIFHFKHKEDSNLKQKLILNHGSLLIMKGGTQDYWLHQLPKTKKKIGKRINLTFRTVY</sequence>
<dbReference type="InterPro" id="IPR027450">
    <property type="entry name" value="AlkB-like"/>
</dbReference>
<dbReference type="PATRIC" id="fig|1347342.6.peg.798"/>
<dbReference type="EMBL" id="HG315671">
    <property type="protein sequence ID" value="CDF78503.1"/>
    <property type="molecule type" value="Genomic_DNA"/>
</dbReference>
<dbReference type="GO" id="GO:0006307">
    <property type="term" value="P:DNA alkylation repair"/>
    <property type="evidence" value="ECO:0007669"/>
    <property type="project" value="InterPro"/>
</dbReference>
<dbReference type="RefSeq" id="WP_038527783.1">
    <property type="nucleotide sequence ID" value="NZ_HG315671.1"/>
</dbReference>
<evidence type="ECO:0000256" key="1">
    <source>
        <dbReference type="ARBA" id="ARBA00001954"/>
    </source>
</evidence>
<dbReference type="FunFam" id="2.60.120.590:FF:000004">
    <property type="entry name" value="DNA oxidative demethylase ALKBH2"/>
    <property type="match status" value="1"/>
</dbReference>
<dbReference type="PANTHER" id="PTHR31212:SF4">
    <property type="entry name" value="ALPHA-KETOGLUTARATE-DEPENDENT DIOXYGENASE ALKB HOMOLOG 3"/>
    <property type="match status" value="1"/>
</dbReference>
<dbReference type="HOGENOM" id="CLU_048788_5_2_10"/>
<dbReference type="Proteomes" id="UP000016160">
    <property type="component" value="Chromosome"/>
</dbReference>
<keyword evidence="4" id="KW-0460">Magnesium</keyword>
<protein>
    <submittedName>
        <fullName evidence="10">DNA N1-methyladenine dioxygenase</fullName>
    </submittedName>
</protein>